<evidence type="ECO:0000256" key="1">
    <source>
        <dbReference type="SAM" id="MobiDB-lite"/>
    </source>
</evidence>
<feature type="compositionally biased region" description="Basic and acidic residues" evidence="1">
    <location>
        <begin position="93"/>
        <end position="111"/>
    </location>
</feature>
<feature type="compositionally biased region" description="Basic and acidic residues" evidence="1">
    <location>
        <begin position="1496"/>
        <end position="1536"/>
    </location>
</feature>
<dbReference type="Proteomes" id="UP000483004">
    <property type="component" value="Unassembled WGS sequence"/>
</dbReference>
<feature type="region of interest" description="Disordered" evidence="1">
    <location>
        <begin position="1496"/>
        <end position="1739"/>
    </location>
</feature>
<keyword evidence="4" id="KW-1185">Reference proteome</keyword>
<feature type="compositionally biased region" description="Basic and acidic residues" evidence="1">
    <location>
        <begin position="1609"/>
        <end position="1627"/>
    </location>
</feature>
<name>A0A6L3VUM5_9ACTN</name>
<feature type="compositionally biased region" description="Low complexity" evidence="1">
    <location>
        <begin position="1628"/>
        <end position="1637"/>
    </location>
</feature>
<feature type="domain" description="TrwC relaxase" evidence="2">
    <location>
        <begin position="35"/>
        <end position="404"/>
    </location>
</feature>
<dbReference type="EMBL" id="WBMR01000076">
    <property type="protein sequence ID" value="KAB2376965.1"/>
    <property type="molecule type" value="Genomic_DNA"/>
</dbReference>
<organism evidence="3 4">
    <name type="scientific">Actinomadura montaniterrae</name>
    <dbReference type="NCBI Taxonomy" id="1803903"/>
    <lineage>
        <taxon>Bacteria</taxon>
        <taxon>Bacillati</taxon>
        <taxon>Actinomycetota</taxon>
        <taxon>Actinomycetes</taxon>
        <taxon>Streptosporangiales</taxon>
        <taxon>Thermomonosporaceae</taxon>
        <taxon>Actinomadura</taxon>
    </lineage>
</organism>
<dbReference type="NCBIfam" id="NF041492">
    <property type="entry name" value="MobF"/>
    <property type="match status" value="1"/>
</dbReference>
<feature type="compositionally biased region" description="Basic and acidic residues" evidence="1">
    <location>
        <begin position="1405"/>
        <end position="1422"/>
    </location>
</feature>
<sequence length="1739" mass="191162">MIFVRRAAGQGRRRPASPGGESVAIGTLAPGYDPRYLTREVGRGAENYYLSSVVEHGEPPGIWWGEGARALGLEPGTEIDAATFERLYEHFHDPRSPDFHDGSVPDEEKERLGRRKSTFKSWEEIFEKKMQAEPEASPERLDELRYAAKKEARQAVILLDATFSPPKSTTLVHAGLLASASEAEKAGNEALAARYREAADTVWEGVMVGAEAYLNYLQEHAGDARVGYHGAKSAGRTTGRWVEAGGWVVGRFRQHTNRNDDPQLHVHQAILNRQQTADGKWVTLDSRALFKARPGASAVGARAMEEFHARRLGLKYVTRPDGKGREVEGVSAEQIAAYSTRRVQVTKDLEERIAAYVSKHGRQPSPRTLFNMAQHATNATKRAKNKEHAVSASERLRQWEERSRAQEIGELKGIPGQTLGRIAEGQAPEELGAAEVDRVISAAVAEVQAGKTSFSRFELVRALEGHLPDYLGGLHQERVEALLEDLTEMALGSQETTGIRLLNAPEVVQFPAEMMRPDGRSIYQAPAAERFTTAAFLDREATFIGSALQTDAPRLDPERARELVGMSVEEAKRAALEGQEVPDSDAPRPFQDQADAIVGLLTSGRRVDPLIGAAGTGKSFTVSKFADLWRAEFGTPVLGLTIAQNAANVLKGEGLDDAINAARWLTQVNRGEASLIPGQAIVLDEANMMDTDTLEQVRQLADAAGCKIVAAGDHRQLSAVGAGGLVRRLVDVGGSQQLTTVVRFREEWEREASVQLRDGMPEALRAYDHHGRLYEGTREEMEQQAFEAALADRLDGKQTLLMVGNNERAAELAGRIRDELVALGKVEREGLRLHDGNTVAPGDEITARLNVEIEEGVELTNRDTLQVGAINEDGSLLARWVRKDGQPGEDLVTIKADYVRENIELAYAGTVHSAEGRTVDTGYGVPDEQTTAEALYVMSTRGREGNWLYVPVEHTRQADMRPGPVQAREESAALLRDVDGAWAPEAAPLDDEAAPQPERPAELDGDRISVLTAILENREEDQTATEAMIEEGERPRNLAHLGAIITDQIREKLPLAYIRRAEERGTLSPADAAALRQDEALGTLGRLLHRLELSDHNADRILDAAIAERELDSAESVAKTLTWRIGKAAEERGIDLDRLEISEKAITTSWRDRIPATGDPRTDELLGELGDRAQMRQAELGYDTLDQPPAWLVEEIGPAPAAEDLDARAAWAERAAPVMAYREQYGYEAESDAIGPAPSRKAPEQRAAWWAARDALGNPDASREISGASDGELWVMRAAYEREAAWAPAYVGDELSQVSREARERAAEAVRLRARAAAIAGRDAEAAAALEARADGQQTLADAADQQRRALTQVYEARKAWAEATRDAALLAQRADAELRRREHIDAAALPPLHADTADAHQRIEQQRAAEAERRALDDAQRVPDGQLELDLGPSVERLAAWDAPAPTTGEQAREQDADRMPPLTEAEQQHVREQMALRDQVAREQEEYDRQRRAYARGELDELPPDPRDHAAAGRVRAMEAEAEREAAAAAERRAQAIRHARAQAEADRQAEAREAEQRAAQLAEQALARHQGDHRDRAAEPEHAPEADRPAAAMPGQQALDVFGVAERGEVDREAQPDLAERVEKAAAAAAIAGARQERQEHEQRAQQEREHEELQRAQEREQERTEAERAKLEARTQQQQRERSAAQIAAEAFPQGVREALAQSMGHERDGEGREPHRPAPRRGPEPPSRDGGLGR</sequence>
<feature type="compositionally biased region" description="Basic and acidic residues" evidence="1">
    <location>
        <begin position="1709"/>
        <end position="1732"/>
    </location>
</feature>
<dbReference type="Gene3D" id="2.30.30.940">
    <property type="match status" value="1"/>
</dbReference>
<dbReference type="OrthoDB" id="4524286at2"/>
<feature type="compositionally biased region" description="Basic and acidic residues" evidence="1">
    <location>
        <begin position="1544"/>
        <end position="1559"/>
    </location>
</feature>
<evidence type="ECO:0000259" key="2">
    <source>
        <dbReference type="Pfam" id="PF08751"/>
    </source>
</evidence>
<dbReference type="Pfam" id="PF13604">
    <property type="entry name" value="AAA_30"/>
    <property type="match status" value="1"/>
</dbReference>
<feature type="compositionally biased region" description="Low complexity" evidence="1">
    <location>
        <begin position="1560"/>
        <end position="1571"/>
    </location>
</feature>
<dbReference type="SUPFAM" id="SSF52540">
    <property type="entry name" value="P-loop containing nucleoside triphosphate hydrolases"/>
    <property type="match status" value="2"/>
</dbReference>
<dbReference type="Gene3D" id="3.40.50.300">
    <property type="entry name" value="P-loop containing nucleotide triphosphate hydrolases"/>
    <property type="match status" value="2"/>
</dbReference>
<feature type="compositionally biased region" description="Basic and acidic residues" evidence="1">
    <location>
        <begin position="1572"/>
        <end position="1591"/>
    </location>
</feature>
<reference evidence="3 4" key="1">
    <citation type="submission" date="2019-09" db="EMBL/GenBank/DDBJ databases">
        <title>Actinomadura physcomitrii sp. nov., a novel actinomycete isolated from moss [Physcomitrium sphaericum (Ludw) Fuernr].</title>
        <authorList>
            <person name="Liu C."/>
            <person name="Zhuang X."/>
        </authorList>
    </citation>
    <scope>NUCLEOTIDE SEQUENCE [LARGE SCALE GENOMIC DNA]</scope>
    <source>
        <strain evidence="3 4">CYP1-1B</strain>
    </source>
</reference>
<feature type="region of interest" description="Disordered" evidence="1">
    <location>
        <begin position="93"/>
        <end position="115"/>
    </location>
</feature>
<dbReference type="Pfam" id="PF08751">
    <property type="entry name" value="TrwC"/>
    <property type="match status" value="1"/>
</dbReference>
<comment type="caution">
    <text evidence="3">The sequence shown here is derived from an EMBL/GenBank/DDBJ whole genome shotgun (WGS) entry which is preliminary data.</text>
</comment>
<accession>A0A6L3VUM5</accession>
<dbReference type="SUPFAM" id="SSF55464">
    <property type="entry name" value="Origin of replication-binding domain, RBD-like"/>
    <property type="match status" value="1"/>
</dbReference>
<feature type="region of interest" description="Disordered" evidence="1">
    <location>
        <begin position="1405"/>
        <end position="1461"/>
    </location>
</feature>
<protein>
    <submittedName>
        <fullName evidence="3">Relaxase domain-containing protein</fullName>
    </submittedName>
</protein>
<gene>
    <name evidence="3" type="ORF">F9B16_24325</name>
</gene>
<dbReference type="InterPro" id="IPR014862">
    <property type="entry name" value="TrwC"/>
</dbReference>
<dbReference type="InterPro" id="IPR027417">
    <property type="entry name" value="P-loop_NTPase"/>
</dbReference>
<feature type="compositionally biased region" description="Basic and acidic residues" evidence="1">
    <location>
        <begin position="1638"/>
        <end position="1687"/>
    </location>
</feature>
<proteinExistence type="predicted"/>
<evidence type="ECO:0000313" key="4">
    <source>
        <dbReference type="Proteomes" id="UP000483004"/>
    </source>
</evidence>
<evidence type="ECO:0000313" key="3">
    <source>
        <dbReference type="EMBL" id="KAB2376965.1"/>
    </source>
</evidence>